<reference evidence="2 4" key="1">
    <citation type="submission" date="2016-10" db="EMBL/GenBank/DDBJ databases">
        <authorList>
            <person name="Varghese N."/>
            <person name="Submissions S."/>
        </authorList>
    </citation>
    <scope>NUCLEOTIDE SEQUENCE [LARGE SCALE GENOMIC DNA]</scope>
    <source>
        <strain evidence="2 4">BS2976</strain>
    </source>
</reference>
<gene>
    <name evidence="3" type="ORF">FIV39_01855</name>
    <name evidence="2" type="ORF">SAMN04490186_6369</name>
</gene>
<comment type="caution">
    <text evidence="3">The sequence shown here is derived from an EMBL/GenBank/DDBJ whole genome shotgun (WGS) entry which is preliminary data.</text>
</comment>
<dbReference type="Proteomes" id="UP000317267">
    <property type="component" value="Unassembled WGS sequence"/>
</dbReference>
<dbReference type="InterPro" id="IPR013762">
    <property type="entry name" value="Integrase-like_cat_sf"/>
</dbReference>
<proteinExistence type="predicted"/>
<evidence type="ECO:0000313" key="5">
    <source>
        <dbReference type="Proteomes" id="UP000317267"/>
    </source>
</evidence>
<accession>A0A1H1IWX5</accession>
<dbReference type="OrthoDB" id="6911400at2"/>
<dbReference type="EMBL" id="VFES01000001">
    <property type="protein sequence ID" value="TWR70105.1"/>
    <property type="molecule type" value="Genomic_DNA"/>
</dbReference>
<dbReference type="EMBL" id="FNKM01000002">
    <property type="protein sequence ID" value="SDR42217.1"/>
    <property type="molecule type" value="Genomic_DNA"/>
</dbReference>
<dbReference type="AlphaFoldDB" id="A0A1H1IWX5"/>
<evidence type="ECO:0000313" key="2">
    <source>
        <dbReference type="EMBL" id="SDR42217.1"/>
    </source>
</evidence>
<dbReference type="GO" id="GO:0006310">
    <property type="term" value="P:DNA recombination"/>
    <property type="evidence" value="ECO:0007669"/>
    <property type="project" value="UniProtKB-KW"/>
</dbReference>
<dbReference type="InterPro" id="IPR011010">
    <property type="entry name" value="DNA_brk_join_enz"/>
</dbReference>
<dbReference type="Gene3D" id="1.10.443.10">
    <property type="entry name" value="Intergrase catalytic core"/>
    <property type="match status" value="1"/>
</dbReference>
<dbReference type="GO" id="GO:0003677">
    <property type="term" value="F:DNA binding"/>
    <property type="evidence" value="ECO:0007669"/>
    <property type="project" value="InterPro"/>
</dbReference>
<name>A0A1H1IWX5_9PSED</name>
<dbReference type="GO" id="GO:0015074">
    <property type="term" value="P:DNA integration"/>
    <property type="evidence" value="ECO:0007669"/>
    <property type="project" value="InterPro"/>
</dbReference>
<dbReference type="SUPFAM" id="SSF56349">
    <property type="entry name" value="DNA breaking-rejoining enzymes"/>
    <property type="match status" value="1"/>
</dbReference>
<sequence length="487" mass="55029">MEVNEQGKYVNSDGNIFIKCYADPSSCLLIDVTGPRIESIWRGRRYWIDFSMYLFCSQVVDAAYEYVCDKLQDHTPAIVNEVKSALKMMAVVWKDEWKNFSSLSWHELFEMFATASKSIRLCFRKFYTYCADNGLAQADEIYAAELNQIAVGSPSTRVISDWDKKRGALTNAELELVRRAMLESGNESWDENVARLFVWISFETLKRPMQISSMDIEALWSPPGILGEKEFFLRIPKIKYNAGQPSDLWPITAELANEILEYGKREGVSECQKAKGRLIVTSKPGTKSNFDAMIKNWSRKKKIISPRTNEILILTPYRIRHSGATQMAMQGCTSEEIRYVLEHKSLFAVNAYIDCLVSDFCPLLDRVGRKLGGIFSELTAAFFAGKIAPISPGNPILIPVIAAPAVVGSCGSQVACTKHPFFSCYNGCPFFIAWKDADHYRSLNYIEAMLNKWNAAINGSERSKVLKELERVYQSITDVIVKIEAGD</sequence>
<reference evidence="3 5" key="2">
    <citation type="submission" date="2019-06" db="EMBL/GenBank/DDBJ databases">
        <title>Pseudomonas bimorpha sp. nov. isolated from bovine raw milk and skim milk concentrate.</title>
        <authorList>
            <person name="Hofmann K."/>
            <person name="Huptas C."/>
            <person name="Doll E."/>
            <person name="Scherer S."/>
            <person name="Wenning M."/>
        </authorList>
    </citation>
    <scope>NUCLEOTIDE SEQUENCE [LARGE SCALE GENOMIC DNA]</scope>
    <source>
        <strain evidence="3 5">DSM 17515</strain>
    </source>
</reference>
<keyword evidence="4" id="KW-1185">Reference proteome</keyword>
<dbReference type="RefSeq" id="WP_017734296.1">
    <property type="nucleotide sequence ID" value="NZ_FNKM01000002.1"/>
</dbReference>
<evidence type="ECO:0000256" key="1">
    <source>
        <dbReference type="ARBA" id="ARBA00023172"/>
    </source>
</evidence>
<keyword evidence="1" id="KW-0233">DNA recombination</keyword>
<evidence type="ECO:0000313" key="3">
    <source>
        <dbReference type="EMBL" id="TWR70105.1"/>
    </source>
</evidence>
<protein>
    <submittedName>
        <fullName evidence="2">Phage integrase family protein</fullName>
    </submittedName>
</protein>
<dbReference type="Proteomes" id="UP000198740">
    <property type="component" value="Unassembled WGS sequence"/>
</dbReference>
<organism evidence="3 5">
    <name type="scientific">Pseudomonas grimontii</name>
    <dbReference type="NCBI Taxonomy" id="129847"/>
    <lineage>
        <taxon>Bacteria</taxon>
        <taxon>Pseudomonadati</taxon>
        <taxon>Pseudomonadota</taxon>
        <taxon>Gammaproteobacteria</taxon>
        <taxon>Pseudomonadales</taxon>
        <taxon>Pseudomonadaceae</taxon>
        <taxon>Pseudomonas</taxon>
    </lineage>
</organism>
<evidence type="ECO:0000313" key="4">
    <source>
        <dbReference type="Proteomes" id="UP000198740"/>
    </source>
</evidence>